<dbReference type="EMBL" id="CYXO01000001">
    <property type="protein sequence ID" value="CUM68986.1"/>
    <property type="molecule type" value="Genomic_DNA"/>
</dbReference>
<keyword evidence="1" id="KW-0812">Transmembrane</keyword>
<keyword evidence="1" id="KW-1133">Transmembrane helix</keyword>
<evidence type="ECO:0000256" key="1">
    <source>
        <dbReference type="SAM" id="Phobius"/>
    </source>
</evidence>
<proteinExistence type="predicted"/>
<keyword evidence="1" id="KW-0472">Membrane</keyword>
<evidence type="ECO:0000313" key="2">
    <source>
        <dbReference type="EMBL" id="CUM68986.1"/>
    </source>
</evidence>
<dbReference type="AlphaFoldDB" id="A0A173QTY8"/>
<dbReference type="RefSeq" id="WP_070097801.1">
    <property type="nucleotide sequence ID" value="NZ_CYXO01000001.1"/>
</dbReference>
<reference evidence="2 3" key="1">
    <citation type="submission" date="2015-09" db="EMBL/GenBank/DDBJ databases">
        <authorList>
            <consortium name="Pathogen Informatics"/>
        </authorList>
    </citation>
    <scope>NUCLEOTIDE SEQUENCE [LARGE SCALE GENOMIC DNA]</scope>
    <source>
        <strain evidence="2 3">2789STDY5834961</strain>
    </source>
</reference>
<organism evidence="2 3">
    <name type="scientific">Dorea longicatena</name>
    <dbReference type="NCBI Taxonomy" id="88431"/>
    <lineage>
        <taxon>Bacteria</taxon>
        <taxon>Bacillati</taxon>
        <taxon>Bacillota</taxon>
        <taxon>Clostridia</taxon>
        <taxon>Lachnospirales</taxon>
        <taxon>Lachnospiraceae</taxon>
        <taxon>Dorea</taxon>
    </lineage>
</organism>
<name>A0A173QTY8_9FIRM</name>
<feature type="transmembrane region" description="Helical" evidence="1">
    <location>
        <begin position="12"/>
        <end position="29"/>
    </location>
</feature>
<gene>
    <name evidence="2" type="ORF">ERS852573_00046</name>
</gene>
<evidence type="ECO:0000313" key="3">
    <source>
        <dbReference type="Proteomes" id="UP000095597"/>
    </source>
</evidence>
<sequence>MTLTLKKRLKNAGILTAVFIVAVIIFSYVTNKGNDNMTADMGAATFPQISFSYGEYKINTLTGYAKRMDISSMHNTITPVANQSLDVNVEAYGNKFTGASYKVYTMDGTSQLEHKKIKKVGKGFTLDLSGKKVLDEERILEVRLNRNGADPVYFYTRIVSDEDAHVTECLNYISDYHENALGKVENAGVGAALEPTDDADNTTLQHVTINSNYEQVTWGSLKPQVEQGERWSIKELNSTCMSVQLQYRVSCKGEENEADRYAVKEFFRVRYIADAKKTYLLDYDRTMEQIFDATQKVLNEKGIILGIAPANLSYKVNKDGTIVSFVEANELWNYNKDSDEISLVFGFADAENTDVRNMVSDHKIKLLKVDAKGNTTFLVSGYMDRGEHEGEVGVAVYYYDIEKNSVEEKVFISTNKSYAQAESELGEMSYYDAKTDMLYTMVDGTLYQYSVEDAEKKALVKGLDAQQYVVSEDGSLIAYQANGDLETATKVTILNVETGKKQKVTCGKGECIRPLGFVRSDFVYGVAKTEDIGNTVSGEATVPMYKLEIRNQKGKVIKKYQTDGIYILSASFDEDMITLERASKDGDTYTATAPDYITNNEQKTKSNIALETYATDLKQTQVRLTYNDGIADKEPKVLKPKQILFERPQTITFSDKDAPEKYYVYGHGDIQGVYTKAGDAIKKANDYNGVVVDSSQNYVWERGNRNLQYSITDKDDVLNTIKDRLKNQEKPIDILKDVNNGEAYDLTGCTTEEILYIINQGRPVIAMLDSQNAVILVGYSDTNVGYEDLNDSTRHSVKYEEMDQMTSGSGNTYIG</sequence>
<accession>A0A173QTY8</accession>
<dbReference type="Proteomes" id="UP000095597">
    <property type="component" value="Unassembled WGS sequence"/>
</dbReference>
<dbReference type="SUPFAM" id="SSF69304">
    <property type="entry name" value="Tricorn protease N-terminal domain"/>
    <property type="match status" value="1"/>
</dbReference>
<protein>
    <submittedName>
        <fullName evidence="2">Uncharacterized protein</fullName>
    </submittedName>
</protein>